<evidence type="ECO:0000313" key="2">
    <source>
        <dbReference type="EMBL" id="KAF1814920.1"/>
    </source>
</evidence>
<sequence>MDTEQLVQRFARFEKTAKMEHAFVAGDKKQRIGEEKQKKLMGQGFIVFQSVLDADLAVNEGQDDLFISVTWLSGPPDADAPEPSPPSATSTTTPSTTTPPSYLSNEEKLRLRMRRSQRARGAAMPTEPTEPKKTFIFNKPSSDTLPSKEAHPTPHGRATNGDSNPPSTAKPVPKFSFGGKKPAEARKNGSAPVPKFSFGVTETDEERTRRLRREERRREEERIRREDEVEDTRTEEGVGS</sequence>
<dbReference type="GeneID" id="54419469"/>
<evidence type="ECO:0000313" key="3">
    <source>
        <dbReference type="Proteomes" id="UP000504638"/>
    </source>
</evidence>
<accession>A0A6G1GAI7</accession>
<dbReference type="RefSeq" id="XP_033536551.1">
    <property type="nucleotide sequence ID" value="XM_033678899.1"/>
</dbReference>
<reference evidence="4" key="2">
    <citation type="submission" date="2020-04" db="EMBL/GenBank/DDBJ databases">
        <authorList>
            <consortium name="NCBI Genome Project"/>
        </authorList>
    </citation>
    <scope>NUCLEOTIDE SEQUENCE</scope>
    <source>
        <strain evidence="4">CBS 781.70</strain>
    </source>
</reference>
<feature type="compositionally biased region" description="Low complexity" evidence="1">
    <location>
        <begin position="87"/>
        <end position="101"/>
    </location>
</feature>
<dbReference type="OrthoDB" id="376357at2759"/>
<dbReference type="EMBL" id="ML975152">
    <property type="protein sequence ID" value="KAF1814920.1"/>
    <property type="molecule type" value="Genomic_DNA"/>
</dbReference>
<proteinExistence type="predicted"/>
<evidence type="ECO:0000313" key="4">
    <source>
        <dbReference type="RefSeq" id="XP_033536551.1"/>
    </source>
</evidence>
<dbReference type="Proteomes" id="UP000504638">
    <property type="component" value="Unplaced"/>
</dbReference>
<reference evidence="2 4" key="1">
    <citation type="submission" date="2020-01" db="EMBL/GenBank/DDBJ databases">
        <authorList>
            <consortium name="DOE Joint Genome Institute"/>
            <person name="Haridas S."/>
            <person name="Albert R."/>
            <person name="Binder M."/>
            <person name="Bloem J."/>
            <person name="Labutti K."/>
            <person name="Salamov A."/>
            <person name="Andreopoulos B."/>
            <person name="Baker S.E."/>
            <person name="Barry K."/>
            <person name="Bills G."/>
            <person name="Bluhm B.H."/>
            <person name="Cannon C."/>
            <person name="Castanera R."/>
            <person name="Culley D.E."/>
            <person name="Daum C."/>
            <person name="Ezra D."/>
            <person name="Gonzalez J.B."/>
            <person name="Henrissat B."/>
            <person name="Kuo A."/>
            <person name="Liang C."/>
            <person name="Lipzen A."/>
            <person name="Lutzoni F."/>
            <person name="Magnuson J."/>
            <person name="Mondo S."/>
            <person name="Nolan M."/>
            <person name="Ohm R."/>
            <person name="Pangilinan J."/>
            <person name="Park H.-J."/>
            <person name="Ramirez L."/>
            <person name="Alfaro M."/>
            <person name="Sun H."/>
            <person name="Tritt A."/>
            <person name="Yoshinaga Y."/>
            <person name="Zwiers L.-H."/>
            <person name="Turgeon B.G."/>
            <person name="Goodwin S.B."/>
            <person name="Spatafora J.W."/>
            <person name="Crous P.W."/>
            <person name="Grigoriev I.V."/>
        </authorList>
    </citation>
    <scope>NUCLEOTIDE SEQUENCE</scope>
    <source>
        <strain evidence="2 4">CBS 781.70</strain>
    </source>
</reference>
<dbReference type="AlphaFoldDB" id="A0A6G1GAI7"/>
<keyword evidence="3" id="KW-1185">Reference proteome</keyword>
<feature type="region of interest" description="Disordered" evidence="1">
    <location>
        <begin position="73"/>
        <end position="240"/>
    </location>
</feature>
<organism evidence="2">
    <name type="scientific">Eremomyces bilateralis CBS 781.70</name>
    <dbReference type="NCBI Taxonomy" id="1392243"/>
    <lineage>
        <taxon>Eukaryota</taxon>
        <taxon>Fungi</taxon>
        <taxon>Dikarya</taxon>
        <taxon>Ascomycota</taxon>
        <taxon>Pezizomycotina</taxon>
        <taxon>Dothideomycetes</taxon>
        <taxon>Dothideomycetes incertae sedis</taxon>
        <taxon>Eremomycetales</taxon>
        <taxon>Eremomycetaceae</taxon>
        <taxon>Eremomyces</taxon>
    </lineage>
</organism>
<protein>
    <submittedName>
        <fullName evidence="2 4">Uncharacterized protein</fullName>
    </submittedName>
</protein>
<reference evidence="4" key="3">
    <citation type="submission" date="2025-04" db="UniProtKB">
        <authorList>
            <consortium name="RefSeq"/>
        </authorList>
    </citation>
    <scope>IDENTIFICATION</scope>
    <source>
        <strain evidence="4">CBS 781.70</strain>
    </source>
</reference>
<name>A0A6G1GAI7_9PEZI</name>
<gene>
    <name evidence="2 4" type="ORF">P152DRAFT_455961</name>
</gene>
<evidence type="ECO:0000256" key="1">
    <source>
        <dbReference type="SAM" id="MobiDB-lite"/>
    </source>
</evidence>
<feature type="compositionally biased region" description="Basic and acidic residues" evidence="1">
    <location>
        <begin position="206"/>
        <end position="240"/>
    </location>
</feature>